<name>A0ACC2VLV6_9TREE</name>
<gene>
    <name evidence="1" type="ORF">QFC20_005424</name>
</gene>
<reference evidence="1" key="1">
    <citation type="submission" date="2023-04" db="EMBL/GenBank/DDBJ databases">
        <title>Draft Genome sequencing of Naganishia species isolated from polar environments using Oxford Nanopore Technology.</title>
        <authorList>
            <person name="Leo P."/>
            <person name="Venkateswaran K."/>
        </authorList>
    </citation>
    <scope>NUCLEOTIDE SEQUENCE</scope>
    <source>
        <strain evidence="1">MNA-CCFEE 5262</strain>
    </source>
</reference>
<evidence type="ECO:0000313" key="1">
    <source>
        <dbReference type="EMBL" id="KAJ9100358.1"/>
    </source>
</evidence>
<dbReference type="Proteomes" id="UP001230649">
    <property type="component" value="Unassembled WGS sequence"/>
</dbReference>
<dbReference type="EMBL" id="JASBWS010000075">
    <property type="protein sequence ID" value="KAJ9100358.1"/>
    <property type="molecule type" value="Genomic_DNA"/>
</dbReference>
<organism evidence="1 2">
    <name type="scientific">Naganishia adeliensis</name>
    <dbReference type="NCBI Taxonomy" id="92952"/>
    <lineage>
        <taxon>Eukaryota</taxon>
        <taxon>Fungi</taxon>
        <taxon>Dikarya</taxon>
        <taxon>Basidiomycota</taxon>
        <taxon>Agaricomycotina</taxon>
        <taxon>Tremellomycetes</taxon>
        <taxon>Filobasidiales</taxon>
        <taxon>Filobasidiaceae</taxon>
        <taxon>Naganishia</taxon>
    </lineage>
</organism>
<comment type="caution">
    <text evidence="1">The sequence shown here is derived from an EMBL/GenBank/DDBJ whole genome shotgun (WGS) entry which is preliminary data.</text>
</comment>
<evidence type="ECO:0000313" key="2">
    <source>
        <dbReference type="Proteomes" id="UP001230649"/>
    </source>
</evidence>
<protein>
    <submittedName>
        <fullName evidence="1">Uncharacterized protein</fullName>
    </submittedName>
</protein>
<sequence>MRRLIIALDQDNFYVGVARRLDPSLEGRPIGITQKSLLATVSYEARALGLGKLQSIRSACDAVRGMGGRVIDTRIGQRHSDTQHTAQPDVQHTSNDKKGPELLLVDGEDLSSYRRASCAVKWIVDAVVGADGERGVKRKRGEKEVRWLPYAEGITGQMEEARWAEVEAYQDEGYRRRTLHDR</sequence>
<accession>A0ACC2VLV6</accession>
<keyword evidence="2" id="KW-1185">Reference proteome</keyword>
<proteinExistence type="predicted"/>